<dbReference type="InterPro" id="IPR015330">
    <property type="entry name" value="DNA_primase/pol_bifunc_N"/>
</dbReference>
<dbReference type="SUPFAM" id="SSF56747">
    <property type="entry name" value="Prim-pol domain"/>
    <property type="match status" value="1"/>
</dbReference>
<name>F2L750_PSEUX</name>
<accession>F2L750</accession>
<evidence type="ECO:0000313" key="2">
    <source>
        <dbReference type="EMBL" id="AEA29023.1"/>
    </source>
</evidence>
<dbReference type="Pfam" id="PF09250">
    <property type="entry name" value="Prim-Pol"/>
    <property type="match status" value="1"/>
</dbReference>
<dbReference type="AlphaFoldDB" id="F2L750"/>
<sequence length="296" mass="31848">MNVDSLKRQLLRDARAAAERFPIFPVAPFGKTPAVRRWQDRATQDNRVIEAWYRQAPFNIGLVTGKGLVVVDLDVARGGDGRSGESGELSGREHLARIARETGEEYPGDTYTVRTPSGGDHLYFAVSDREFLRNTGGRLGARIDTRANGGYIVAAGSRRPGGMYRVVNRRPIAPLPSWLATALAPTPPTPRPAPVHAVASGNLTGYVTSAINAECATVAAARTGHRHYTLLRAARILGEFVGGGALPEDIARHALTAAAAVHVGVDGCTQAEVDRTITDGLEYGAQRPRRLQEGRR</sequence>
<dbReference type="CDD" id="cd04859">
    <property type="entry name" value="Prim_Pol"/>
    <property type="match status" value="1"/>
</dbReference>
<keyword evidence="2" id="KW-0614">Plasmid</keyword>
<evidence type="ECO:0000259" key="1">
    <source>
        <dbReference type="SMART" id="SM00943"/>
    </source>
</evidence>
<organism evidence="2">
    <name type="scientific">Pseudonocardia dioxanivorans (strain ATCC 55486 / DSM 44775 / JCM 13855 / CB1190)</name>
    <dbReference type="NCBI Taxonomy" id="675635"/>
    <lineage>
        <taxon>Bacteria</taxon>
        <taxon>Bacillati</taxon>
        <taxon>Actinomycetota</taxon>
        <taxon>Actinomycetes</taxon>
        <taxon>Pseudonocardiales</taxon>
        <taxon>Pseudonocardiaceae</taxon>
        <taxon>Pseudonocardia</taxon>
    </lineage>
</organism>
<gene>
    <name evidence="2" type="ORF">Psed_6960</name>
</gene>
<dbReference type="SMART" id="SM00943">
    <property type="entry name" value="Prim-Pol"/>
    <property type="match status" value="1"/>
</dbReference>
<feature type="domain" description="DNA primase/polymerase bifunctional N-terminal" evidence="1">
    <location>
        <begin position="14"/>
        <end position="179"/>
    </location>
</feature>
<proteinExistence type="predicted"/>
<geneLocation type="plasmid" evidence="2">
    <name>pPSED02</name>
</geneLocation>
<dbReference type="RefSeq" id="WP_014203912.1">
    <property type="nucleotide sequence ID" value="NC_016601.1"/>
</dbReference>
<dbReference type="EMBL" id="CP002597">
    <property type="protein sequence ID" value="AEA29023.1"/>
    <property type="molecule type" value="Genomic_DNA"/>
</dbReference>
<reference evidence="2" key="1">
    <citation type="journal article" date="2011" name="J. Bacteriol.">
        <title>Genome sequence of the 1,4-dioxane-degrading Pseudonocardia dioxanivorans strain CB1190.</title>
        <authorList>
            <person name="Sales C.M."/>
            <person name="Mahendra S."/>
            <person name="Grostern A."/>
            <person name="Parales R.E."/>
            <person name="Goodwin L.A."/>
            <person name="Woyke T."/>
            <person name="Nolan M."/>
            <person name="Lapidus A."/>
            <person name="Chertkov O."/>
            <person name="Ovchinnikova G."/>
            <person name="Sczyrba A."/>
            <person name="Alvarez-Cohen L."/>
        </authorList>
    </citation>
    <scope>NUCLEOTIDE SEQUENCE</scope>
    <source>
        <strain evidence="2">CB1190</strain>
        <plasmid evidence="2">pPSED02</plasmid>
    </source>
</reference>
<protein>
    <submittedName>
        <fullName evidence="2">Bifunctional DNA primase/polymerase</fullName>
    </submittedName>
</protein>